<evidence type="ECO:0000313" key="1">
    <source>
        <dbReference type="EMBL" id="RPA72027.1"/>
    </source>
</evidence>
<dbReference type="EMBL" id="ML119884">
    <property type="protein sequence ID" value="RPA72027.1"/>
    <property type="molecule type" value="Genomic_DNA"/>
</dbReference>
<proteinExistence type="predicted"/>
<sequence length="118" mass="13092">MVAFLLHHCYRKGSSSIWVIPRGCRERNCSCCCLLLDTRMLLCFLIGTVDAVALMLGLDLIDGECDEIDRPFCLFHLLLRVLATPCEKLGGVQTNQCGQSFALRLSCCNPHYASPEAP</sequence>
<organism evidence="1 2">
    <name type="scientific">Ascobolus immersus RN42</name>
    <dbReference type="NCBI Taxonomy" id="1160509"/>
    <lineage>
        <taxon>Eukaryota</taxon>
        <taxon>Fungi</taxon>
        <taxon>Dikarya</taxon>
        <taxon>Ascomycota</taxon>
        <taxon>Pezizomycotina</taxon>
        <taxon>Pezizomycetes</taxon>
        <taxon>Pezizales</taxon>
        <taxon>Ascobolaceae</taxon>
        <taxon>Ascobolus</taxon>
    </lineage>
</organism>
<gene>
    <name evidence="1" type="ORF">BJ508DRAFT_81888</name>
</gene>
<dbReference type="AlphaFoldDB" id="A0A3N4HEK3"/>
<evidence type="ECO:0000313" key="2">
    <source>
        <dbReference type="Proteomes" id="UP000275078"/>
    </source>
</evidence>
<name>A0A3N4HEK3_ASCIM</name>
<dbReference type="Proteomes" id="UP000275078">
    <property type="component" value="Unassembled WGS sequence"/>
</dbReference>
<reference evidence="1 2" key="1">
    <citation type="journal article" date="2018" name="Nat. Ecol. Evol.">
        <title>Pezizomycetes genomes reveal the molecular basis of ectomycorrhizal truffle lifestyle.</title>
        <authorList>
            <person name="Murat C."/>
            <person name="Payen T."/>
            <person name="Noel B."/>
            <person name="Kuo A."/>
            <person name="Morin E."/>
            <person name="Chen J."/>
            <person name="Kohler A."/>
            <person name="Krizsan K."/>
            <person name="Balestrini R."/>
            <person name="Da Silva C."/>
            <person name="Montanini B."/>
            <person name="Hainaut M."/>
            <person name="Levati E."/>
            <person name="Barry K.W."/>
            <person name="Belfiori B."/>
            <person name="Cichocki N."/>
            <person name="Clum A."/>
            <person name="Dockter R.B."/>
            <person name="Fauchery L."/>
            <person name="Guy J."/>
            <person name="Iotti M."/>
            <person name="Le Tacon F."/>
            <person name="Lindquist E.A."/>
            <person name="Lipzen A."/>
            <person name="Malagnac F."/>
            <person name="Mello A."/>
            <person name="Molinier V."/>
            <person name="Miyauchi S."/>
            <person name="Poulain J."/>
            <person name="Riccioni C."/>
            <person name="Rubini A."/>
            <person name="Sitrit Y."/>
            <person name="Splivallo R."/>
            <person name="Traeger S."/>
            <person name="Wang M."/>
            <person name="Zifcakova L."/>
            <person name="Wipf D."/>
            <person name="Zambonelli A."/>
            <person name="Paolocci F."/>
            <person name="Nowrousian M."/>
            <person name="Ottonello S."/>
            <person name="Baldrian P."/>
            <person name="Spatafora J.W."/>
            <person name="Henrissat B."/>
            <person name="Nagy L.G."/>
            <person name="Aury J.M."/>
            <person name="Wincker P."/>
            <person name="Grigoriev I.V."/>
            <person name="Bonfante P."/>
            <person name="Martin F.M."/>
        </authorList>
    </citation>
    <scope>NUCLEOTIDE SEQUENCE [LARGE SCALE GENOMIC DNA]</scope>
    <source>
        <strain evidence="1 2">RN42</strain>
    </source>
</reference>
<protein>
    <submittedName>
        <fullName evidence="1">Uncharacterized protein</fullName>
    </submittedName>
</protein>
<accession>A0A3N4HEK3</accession>
<keyword evidence="2" id="KW-1185">Reference proteome</keyword>